<gene>
    <name evidence="2" type="ORF">PG996_007452</name>
</gene>
<name>A0ABR1VAV4_9PEZI</name>
<dbReference type="EMBL" id="JAQQWM010000004">
    <property type="protein sequence ID" value="KAK8068340.1"/>
    <property type="molecule type" value="Genomic_DNA"/>
</dbReference>
<dbReference type="Pfam" id="PF06985">
    <property type="entry name" value="HET"/>
    <property type="match status" value="1"/>
</dbReference>
<dbReference type="Proteomes" id="UP001446871">
    <property type="component" value="Unassembled WGS sequence"/>
</dbReference>
<organism evidence="2 3">
    <name type="scientific">Apiospora saccharicola</name>
    <dbReference type="NCBI Taxonomy" id="335842"/>
    <lineage>
        <taxon>Eukaryota</taxon>
        <taxon>Fungi</taxon>
        <taxon>Dikarya</taxon>
        <taxon>Ascomycota</taxon>
        <taxon>Pezizomycotina</taxon>
        <taxon>Sordariomycetes</taxon>
        <taxon>Xylariomycetidae</taxon>
        <taxon>Amphisphaeriales</taxon>
        <taxon>Apiosporaceae</taxon>
        <taxon>Apiospora</taxon>
    </lineage>
</organism>
<protein>
    <submittedName>
        <fullName evidence="2">HET-domain-containing protein</fullName>
    </submittedName>
</protein>
<evidence type="ECO:0000259" key="1">
    <source>
        <dbReference type="Pfam" id="PF06985"/>
    </source>
</evidence>
<reference evidence="2 3" key="1">
    <citation type="submission" date="2023-01" db="EMBL/GenBank/DDBJ databases">
        <title>Analysis of 21 Apiospora genomes using comparative genomics revels a genus with tremendous synthesis potential of carbohydrate active enzymes and secondary metabolites.</title>
        <authorList>
            <person name="Sorensen T."/>
        </authorList>
    </citation>
    <scope>NUCLEOTIDE SEQUENCE [LARGE SCALE GENOMIC DNA]</scope>
    <source>
        <strain evidence="2 3">CBS 83171</strain>
    </source>
</reference>
<dbReference type="PANTHER" id="PTHR33112">
    <property type="entry name" value="DOMAIN PROTEIN, PUTATIVE-RELATED"/>
    <property type="match status" value="1"/>
</dbReference>
<evidence type="ECO:0000313" key="3">
    <source>
        <dbReference type="Proteomes" id="UP001446871"/>
    </source>
</evidence>
<accession>A0ABR1VAV4</accession>
<proteinExistence type="predicted"/>
<dbReference type="InterPro" id="IPR010730">
    <property type="entry name" value="HET"/>
</dbReference>
<comment type="caution">
    <text evidence="2">The sequence shown here is derived from an EMBL/GenBank/DDBJ whole genome shotgun (WGS) entry which is preliminary data.</text>
</comment>
<keyword evidence="3" id="KW-1185">Reference proteome</keyword>
<evidence type="ECO:0000313" key="2">
    <source>
        <dbReference type="EMBL" id="KAK8068340.1"/>
    </source>
</evidence>
<dbReference type="PANTHER" id="PTHR33112:SF16">
    <property type="entry name" value="HETEROKARYON INCOMPATIBILITY DOMAIN-CONTAINING PROTEIN"/>
    <property type="match status" value="1"/>
</dbReference>
<feature type="domain" description="Heterokaryon incompatibility" evidence="1">
    <location>
        <begin position="23"/>
        <end position="108"/>
    </location>
</feature>
<sequence length="307" mass="34632">MERRIIDIREEMPDKMHGLPVYASNFNRLFRDATRVTLDLGYKYIWIDSLCILQPEENAVDWTRECPSMGEYYANADLTLSATGFRDGKSGLFGDRDLREHGWATATTKTPWRLSYFREMIRRGTVNSPSSKTTPVFGRVGNWVNKFGKHSAEPFAREQQMKADPFPDNAEAYQKAWGGRIAPEVKLGGLDDSNDTAMNNWYIHVVHPYSAARLTDPGDKLPAISGVAAAYRKFLGDATYVAGHWSRSLLYTLAWRVSTAQSGSTAWNAAGQNRRAPSWSWSSVFWYLTHCRPKTVAVIPSFGSLQS</sequence>